<accession>Q75DP7</accession>
<sequence length="602" mass="67461">MSQECTTFLIDYSASMLESTAKFEAYLEYALFDKAQRSRKTDYTHVVLANCAMEKNPNNVKNMFEVFAPSAPITLSSVVKICERLKAMRELDPLDTKQSNVFEALLAIGMQVNDKFNKRKMLKQVMVVTDDLDGLNVDSEDLEVVQANLDLRLILVYCAEQFPDNFSKTKWGQLLALKDGSRMFTLYEVLGTIERITHQPVKPVRVFHGQLRLGADMRNLAGCQQDPHCLCINVEGYPATKAVVSMSRKQVQKTEDGKYLPLQSVIEYEIHEPTEEDNEEYHVVPVPKEHVTKAYRYGADYVVLPELLEHERLYTTTPGLDIRGFIDTGKVLRHHLCSESVYIMADSREGTAADYVTFAALVDAMIAAEKFAIARYVQKKDSEVQMCLLCPLLVEPSTKKRPADDDAAEAKRALVLCRLPFAEDERSSDFPPLVKQEPADVMLDTTMAAFIDSMDMDAAAPPASWCSSSNVRSFDSFMKDSTLPLPDDPSLAETISDPACIPAIALHHQKHVLLEYFHQRFILRLNNGFSVADLRDSLRSKVSPWATAETSELAARIKDTCAVKLVERPPEATAGAYVDEEQDEASEVPPLEALLALGKRNP</sequence>
<dbReference type="SUPFAM" id="SSF53300">
    <property type="entry name" value="vWA-like"/>
    <property type="match status" value="1"/>
</dbReference>
<dbReference type="GO" id="GO:0000781">
    <property type="term" value="C:chromosome, telomeric region"/>
    <property type="evidence" value="ECO:0007669"/>
    <property type="project" value="UniProtKB-SubCell"/>
</dbReference>
<dbReference type="HOGENOM" id="CLU_029650_0_0_1"/>
<evidence type="ECO:0000256" key="17">
    <source>
        <dbReference type="ARBA" id="ARBA00031847"/>
    </source>
</evidence>
<dbReference type="GO" id="GO:0000723">
    <property type="term" value="P:telomere maintenance"/>
    <property type="evidence" value="ECO:0000318"/>
    <property type="project" value="GO_Central"/>
</dbReference>
<keyword evidence="15" id="KW-0234">DNA repair</keyword>
<keyword evidence="13" id="KW-0238">DNA-binding</keyword>
<organism evidence="20 21">
    <name type="scientific">Eremothecium gossypii (strain ATCC 10895 / CBS 109.51 / FGSC 9923 / NRRL Y-1056)</name>
    <name type="common">Yeast</name>
    <name type="synonym">Ashbya gossypii</name>
    <dbReference type="NCBI Taxonomy" id="284811"/>
    <lineage>
        <taxon>Eukaryota</taxon>
        <taxon>Fungi</taxon>
        <taxon>Dikarya</taxon>
        <taxon>Ascomycota</taxon>
        <taxon>Saccharomycotina</taxon>
        <taxon>Saccharomycetes</taxon>
        <taxon>Saccharomycetales</taxon>
        <taxon>Saccharomycetaceae</taxon>
        <taxon>Eremothecium</taxon>
    </lineage>
</organism>
<evidence type="ECO:0000256" key="10">
    <source>
        <dbReference type="ARBA" id="ARBA00022806"/>
    </source>
</evidence>
<dbReference type="GO" id="GO:0006303">
    <property type="term" value="P:double-strand break repair via nonhomologous end joining"/>
    <property type="evidence" value="ECO:0000318"/>
    <property type="project" value="GO_Central"/>
</dbReference>
<evidence type="ECO:0000259" key="19">
    <source>
        <dbReference type="SMART" id="SM00559"/>
    </source>
</evidence>
<dbReference type="InterPro" id="IPR016194">
    <property type="entry name" value="SPOC-like_C_dom_sf"/>
</dbReference>
<evidence type="ECO:0000256" key="8">
    <source>
        <dbReference type="ARBA" id="ARBA00022763"/>
    </source>
</evidence>
<dbReference type="GeneID" id="4618996"/>
<dbReference type="InterPro" id="IPR024193">
    <property type="entry name" value="Ku80"/>
</dbReference>
<protein>
    <recommendedName>
        <fullName evidence="5">ATP-dependent DNA helicase II subunit 2</fullName>
        <ecNumber evidence="4">3.6.4.12</ecNumber>
    </recommendedName>
    <alternativeName>
        <fullName evidence="17">ATP-dependent DNA helicase II subunit Ku80</fullName>
    </alternativeName>
</protein>
<dbReference type="RefSeq" id="NP_982917.3">
    <property type="nucleotide sequence ID" value="NM_208270.3"/>
</dbReference>
<keyword evidence="12" id="KW-0779">Telomere</keyword>
<evidence type="ECO:0000256" key="13">
    <source>
        <dbReference type="ARBA" id="ARBA00023125"/>
    </source>
</evidence>
<dbReference type="GO" id="GO:0007535">
    <property type="term" value="P:donor selection"/>
    <property type="evidence" value="ECO:0007669"/>
    <property type="project" value="EnsemblFungi"/>
</dbReference>
<dbReference type="KEGG" id="ago:AGOS_ABL030W"/>
<dbReference type="EC" id="3.6.4.12" evidence="4"/>
<dbReference type="CDD" id="cd00873">
    <property type="entry name" value="KU80"/>
    <property type="match status" value="1"/>
</dbReference>
<evidence type="ECO:0000313" key="21">
    <source>
        <dbReference type="Proteomes" id="UP000000591"/>
    </source>
</evidence>
<evidence type="ECO:0000256" key="6">
    <source>
        <dbReference type="ARBA" id="ARBA00022454"/>
    </source>
</evidence>
<keyword evidence="9" id="KW-0378">Hydrolase</keyword>
<dbReference type="Proteomes" id="UP000000591">
    <property type="component" value="Chromosome II"/>
</dbReference>
<keyword evidence="8" id="KW-0227">DNA damage</keyword>
<dbReference type="PANTHER" id="PTHR12604:SF4">
    <property type="entry name" value="X-RAY REPAIR CROSS-COMPLEMENTING PROTEIN 5"/>
    <property type="match status" value="1"/>
</dbReference>
<dbReference type="GO" id="GO:0031509">
    <property type="term" value="P:subtelomeric heterochromatin formation"/>
    <property type="evidence" value="ECO:0007669"/>
    <property type="project" value="EnsemblFungi"/>
</dbReference>
<feature type="domain" description="Ku" evidence="19">
    <location>
        <begin position="283"/>
        <end position="436"/>
    </location>
</feature>
<keyword evidence="16" id="KW-0539">Nucleus</keyword>
<dbReference type="GO" id="GO:0042162">
    <property type="term" value="F:telomeric DNA binding"/>
    <property type="evidence" value="ECO:0000318"/>
    <property type="project" value="GO_Central"/>
</dbReference>
<keyword evidence="10" id="KW-0347">Helicase</keyword>
<dbReference type="SUPFAM" id="SSF100939">
    <property type="entry name" value="SPOC domain-like"/>
    <property type="match status" value="1"/>
</dbReference>
<keyword evidence="21" id="KW-1185">Reference proteome</keyword>
<dbReference type="GO" id="GO:0043564">
    <property type="term" value="C:Ku70:Ku80 complex"/>
    <property type="evidence" value="ECO:0000318"/>
    <property type="project" value="GO_Central"/>
</dbReference>
<dbReference type="STRING" id="284811.Q75DP7"/>
<dbReference type="EMBL" id="AE016815">
    <property type="protein sequence ID" value="AAS50741.3"/>
    <property type="molecule type" value="Genomic_DNA"/>
</dbReference>
<evidence type="ECO:0000256" key="11">
    <source>
        <dbReference type="ARBA" id="ARBA00022840"/>
    </source>
</evidence>
<dbReference type="InterPro" id="IPR005161">
    <property type="entry name" value="Ku_N"/>
</dbReference>
<comment type="similarity">
    <text evidence="3">Belongs to the ku80 family.</text>
</comment>
<dbReference type="PANTHER" id="PTHR12604">
    <property type="entry name" value="KU AUTOANTIGEN DNA HELICASE"/>
    <property type="match status" value="1"/>
</dbReference>
<dbReference type="AlphaFoldDB" id="Q75DP7"/>
<dbReference type="GO" id="GO:0070034">
    <property type="term" value="F:telomerase RNA binding"/>
    <property type="evidence" value="ECO:0007669"/>
    <property type="project" value="EnsemblFungi"/>
</dbReference>
<keyword evidence="14" id="KW-0233">DNA recombination</keyword>
<dbReference type="GO" id="GO:0034502">
    <property type="term" value="P:protein localization to chromosome"/>
    <property type="evidence" value="ECO:0007669"/>
    <property type="project" value="EnsemblFungi"/>
</dbReference>
<keyword evidence="7" id="KW-0547">Nucleotide-binding</keyword>
<evidence type="ECO:0000256" key="18">
    <source>
        <dbReference type="SAM" id="MobiDB-lite"/>
    </source>
</evidence>
<dbReference type="GO" id="GO:0016787">
    <property type="term" value="F:hydrolase activity"/>
    <property type="evidence" value="ECO:0007669"/>
    <property type="project" value="UniProtKB-KW"/>
</dbReference>
<evidence type="ECO:0000256" key="9">
    <source>
        <dbReference type="ARBA" id="ARBA00022801"/>
    </source>
</evidence>
<evidence type="ECO:0000256" key="15">
    <source>
        <dbReference type="ARBA" id="ARBA00023204"/>
    </source>
</evidence>
<dbReference type="OrthoDB" id="30826at2759"/>
<gene>
    <name evidence="20" type="ORF">AGOS_ABL030W</name>
</gene>
<evidence type="ECO:0000256" key="14">
    <source>
        <dbReference type="ARBA" id="ARBA00023172"/>
    </source>
</evidence>
<dbReference type="eggNOG" id="KOG2326">
    <property type="taxonomic scope" value="Eukaryota"/>
</dbReference>
<evidence type="ECO:0000256" key="7">
    <source>
        <dbReference type="ARBA" id="ARBA00022741"/>
    </source>
</evidence>
<feature type="region of interest" description="Disordered" evidence="18">
    <location>
        <begin position="574"/>
        <end position="602"/>
    </location>
</feature>
<reference evidence="21" key="2">
    <citation type="journal article" date="2013" name="G3 (Bethesda)">
        <title>Genomes of Ashbya fungi isolated from insects reveal four mating-type loci, numerous translocations, lack of transposons, and distinct gene duplications.</title>
        <authorList>
            <person name="Dietrich F.S."/>
            <person name="Voegeli S."/>
            <person name="Kuo S."/>
            <person name="Philippsen P."/>
        </authorList>
    </citation>
    <scope>GENOME REANNOTATION</scope>
    <source>
        <strain evidence="21">ATCC 10895 / CBS 109.51 / FGSC 9923 / NRRL Y-1056</strain>
    </source>
</reference>
<dbReference type="GO" id="GO:0097695">
    <property type="term" value="P:establishment of protein-containing complex localization to telomere"/>
    <property type="evidence" value="ECO:0007669"/>
    <property type="project" value="EnsemblFungi"/>
</dbReference>
<dbReference type="GO" id="GO:0003684">
    <property type="term" value="F:damaged DNA binding"/>
    <property type="evidence" value="ECO:0007669"/>
    <property type="project" value="InterPro"/>
</dbReference>
<dbReference type="FunCoup" id="Q75DP7">
    <property type="interactions" value="172"/>
</dbReference>
<keyword evidence="11" id="KW-0067">ATP-binding</keyword>
<dbReference type="Pfam" id="PF03731">
    <property type="entry name" value="Ku_N"/>
    <property type="match status" value="1"/>
</dbReference>
<evidence type="ECO:0000256" key="12">
    <source>
        <dbReference type="ARBA" id="ARBA00022895"/>
    </source>
</evidence>
<comment type="subcellular location">
    <subcellularLocation>
        <location evidence="2">Chromosome</location>
        <location evidence="2">Telomere</location>
    </subcellularLocation>
    <subcellularLocation>
        <location evidence="1">Nucleus</location>
    </subcellularLocation>
</comment>
<evidence type="ECO:0000256" key="4">
    <source>
        <dbReference type="ARBA" id="ARBA00012551"/>
    </source>
</evidence>
<dbReference type="SMART" id="SM00559">
    <property type="entry name" value="Ku78"/>
    <property type="match status" value="1"/>
</dbReference>
<dbReference type="InParanoid" id="Q75DP7"/>
<evidence type="ECO:0000256" key="1">
    <source>
        <dbReference type="ARBA" id="ARBA00004123"/>
    </source>
</evidence>
<dbReference type="OMA" id="DIRGFMD"/>
<dbReference type="InterPro" id="IPR036465">
    <property type="entry name" value="vWFA_dom_sf"/>
</dbReference>
<evidence type="ECO:0000256" key="2">
    <source>
        <dbReference type="ARBA" id="ARBA00004574"/>
    </source>
</evidence>
<keyword evidence="6" id="KW-0158">Chromosome</keyword>
<evidence type="ECO:0000256" key="16">
    <source>
        <dbReference type="ARBA" id="ARBA00023242"/>
    </source>
</evidence>
<dbReference type="Gene3D" id="2.40.290.10">
    <property type="match status" value="1"/>
</dbReference>
<dbReference type="GO" id="GO:0000724">
    <property type="term" value="P:double-strand break repair via homologous recombination"/>
    <property type="evidence" value="ECO:0007669"/>
    <property type="project" value="EnsemblFungi"/>
</dbReference>
<reference evidence="20 21" key="1">
    <citation type="journal article" date="2004" name="Science">
        <title>The Ashbya gossypii genome as a tool for mapping the ancient Saccharomyces cerevisiae genome.</title>
        <authorList>
            <person name="Dietrich F.S."/>
            <person name="Voegeli S."/>
            <person name="Brachat S."/>
            <person name="Lerch A."/>
            <person name="Gates K."/>
            <person name="Steiner S."/>
            <person name="Mohr C."/>
            <person name="Pohlmann R."/>
            <person name="Luedi P."/>
            <person name="Choi S."/>
            <person name="Wing R.A."/>
            <person name="Flavier A."/>
            <person name="Gaffney T.D."/>
            <person name="Philippsen P."/>
        </authorList>
    </citation>
    <scope>NUCLEOTIDE SEQUENCE [LARGE SCALE GENOMIC DNA]</scope>
    <source>
        <strain evidence="21">ATCC 10895 / CBS 109.51 / FGSC 9923 / NRRL Y-1056</strain>
    </source>
</reference>
<dbReference type="FunFam" id="2.40.290.10:FF:000009">
    <property type="entry name" value="ATP-dependent DNA helicase II subunit 2"/>
    <property type="match status" value="1"/>
</dbReference>
<proteinExistence type="inferred from homology"/>
<dbReference type="InterPro" id="IPR006164">
    <property type="entry name" value="DNA_bd_Ku70/Ku80"/>
</dbReference>
<evidence type="ECO:0000256" key="3">
    <source>
        <dbReference type="ARBA" id="ARBA00007726"/>
    </source>
</evidence>
<evidence type="ECO:0000256" key="5">
    <source>
        <dbReference type="ARBA" id="ARBA00021792"/>
    </source>
</evidence>
<dbReference type="GO" id="GO:0005524">
    <property type="term" value="F:ATP binding"/>
    <property type="evidence" value="ECO:0007669"/>
    <property type="project" value="UniProtKB-KW"/>
</dbReference>
<dbReference type="Gene3D" id="3.40.50.410">
    <property type="entry name" value="von Willebrand factor, type A domain"/>
    <property type="match status" value="1"/>
</dbReference>
<dbReference type="GO" id="GO:0003678">
    <property type="term" value="F:DNA helicase activity"/>
    <property type="evidence" value="ECO:0007669"/>
    <property type="project" value="UniProtKB-EC"/>
</dbReference>
<dbReference type="Pfam" id="PF02735">
    <property type="entry name" value="Ku"/>
    <property type="match status" value="1"/>
</dbReference>
<name>Q75DP7_EREGS</name>
<evidence type="ECO:0000313" key="20">
    <source>
        <dbReference type="EMBL" id="AAS50741.3"/>
    </source>
</evidence>